<proteinExistence type="predicted"/>
<dbReference type="EMBL" id="JANBUJ010001510">
    <property type="protein sequence ID" value="KAJ2767111.1"/>
    <property type="molecule type" value="Genomic_DNA"/>
</dbReference>
<comment type="caution">
    <text evidence="1">The sequence shown here is derived from an EMBL/GenBank/DDBJ whole genome shotgun (WGS) entry which is preliminary data.</text>
</comment>
<gene>
    <name evidence="1" type="ORF">IWQ57_004089</name>
</gene>
<protein>
    <submittedName>
        <fullName evidence="1">Uncharacterized protein</fullName>
    </submittedName>
</protein>
<evidence type="ECO:0000313" key="2">
    <source>
        <dbReference type="Proteomes" id="UP001140234"/>
    </source>
</evidence>
<keyword evidence="2" id="KW-1185">Reference proteome</keyword>
<reference evidence="1" key="1">
    <citation type="submission" date="2022-07" db="EMBL/GenBank/DDBJ databases">
        <title>Phylogenomic reconstructions and comparative analyses of Kickxellomycotina fungi.</title>
        <authorList>
            <person name="Reynolds N.K."/>
            <person name="Stajich J.E."/>
            <person name="Barry K."/>
            <person name="Grigoriev I.V."/>
            <person name="Crous P."/>
            <person name="Smith M.E."/>
        </authorList>
    </citation>
    <scope>NUCLEOTIDE SEQUENCE</scope>
    <source>
        <strain evidence="1">CBS 109366</strain>
    </source>
</reference>
<organism evidence="1 2">
    <name type="scientific">Coemansia nantahalensis</name>
    <dbReference type="NCBI Taxonomy" id="2789366"/>
    <lineage>
        <taxon>Eukaryota</taxon>
        <taxon>Fungi</taxon>
        <taxon>Fungi incertae sedis</taxon>
        <taxon>Zoopagomycota</taxon>
        <taxon>Kickxellomycotina</taxon>
        <taxon>Kickxellomycetes</taxon>
        <taxon>Kickxellales</taxon>
        <taxon>Kickxellaceae</taxon>
        <taxon>Coemansia</taxon>
    </lineage>
</organism>
<accession>A0ACC1JTB6</accession>
<evidence type="ECO:0000313" key="1">
    <source>
        <dbReference type="EMBL" id="KAJ2767111.1"/>
    </source>
</evidence>
<sequence length="683" mass="75929">MGGGSPRAPMAPAAPMFLGALRRKELLYVPKVKLKALQWDKLNDQSVESSMWSKLEDRAGLAEKHVLDTLSSRGTFESLEKLFAAKQAVDLAALREKRRKEREGQRQEELAVLDSKRSYDINIMLGMLKKLSFGDIRRGLLRMDTAVVTENVLKQLLTYVPTAEERGLLSAYQGRPDRKRLAKAERFFLETMKVWRYEQRLRVTLTWTAWPETFRDLQSDIAAVMTAAHAVSTSRHFPQVLEVVLSIGNFMNGSGFRGGAFGFKIASLNRLMDTKAEDNKTTLLHFVATTVEECFPEALAFLDELRAVDAGCRVSYAEMKAEMGDMRVHLAQAKRELELLREQREKELKESAMEPERSAQRPPGGEGAGAEPAPADAAPAASGSDDSEGEASGGAATTSASNPHDRFLLTIRRFVVEAQEQYDSLASQFTAMEDAFGSAMLLYGEEPRGMAPEELFGVFKTFTASFGQAHKDNVRDRERKKAAEKRRKQIEQQIEQKRMAKQNRAARLATGASRIRDAARDAESGTDMDLASDDAADAGAAPAGNGVGAENGAVDDLLKSLMAGTDLERVEATKRRRRREMMSIRRRSSVRRSVHRTSISIKALQMLRDIKEEDDDDEGAAPNDDDAQHVSAARRSLVRRQATASRMSTISEDADAPPDPDTTDFDLAQLRAARRRRQILEDD</sequence>
<dbReference type="Proteomes" id="UP001140234">
    <property type="component" value="Unassembled WGS sequence"/>
</dbReference>
<name>A0ACC1JTB6_9FUNG</name>